<dbReference type="SMART" id="SM00944">
    <property type="entry name" value="Pro-kuma_activ"/>
    <property type="match status" value="1"/>
</dbReference>
<reference evidence="3" key="1">
    <citation type="submission" date="2023-03" db="EMBL/GenBank/DDBJ databases">
        <title>Massive genome expansion in bonnet fungi (Mycena s.s.) driven by repeated elements and novel gene families across ecological guilds.</title>
        <authorList>
            <consortium name="Lawrence Berkeley National Laboratory"/>
            <person name="Harder C.B."/>
            <person name="Miyauchi S."/>
            <person name="Viragh M."/>
            <person name="Kuo A."/>
            <person name="Thoen E."/>
            <person name="Andreopoulos B."/>
            <person name="Lu D."/>
            <person name="Skrede I."/>
            <person name="Drula E."/>
            <person name="Henrissat B."/>
            <person name="Morin E."/>
            <person name="Kohler A."/>
            <person name="Barry K."/>
            <person name="LaButti K."/>
            <person name="Morin E."/>
            <person name="Salamov A."/>
            <person name="Lipzen A."/>
            <person name="Mereny Z."/>
            <person name="Hegedus B."/>
            <person name="Baldrian P."/>
            <person name="Stursova M."/>
            <person name="Weitz H."/>
            <person name="Taylor A."/>
            <person name="Grigoriev I.V."/>
            <person name="Nagy L.G."/>
            <person name="Martin F."/>
            <person name="Kauserud H."/>
        </authorList>
    </citation>
    <scope>NUCLEOTIDE SEQUENCE</scope>
    <source>
        <strain evidence="3">CBHHK188m</strain>
    </source>
</reference>
<name>A0AAD7ILZ6_9AGAR</name>
<sequence length="300" mass="33723">MLTGRGVLTALFFSLLTVSAAVFKDRREAVPQGFVSLREADSSQPLDIMLALASSNIRARGGGHRSPHTIERELGKHWNQDQVNAFLILKFERLVAVNDWLWSKDISGISAALARDWIFLKIPVRSAKYERSNQTASRTQYPRTRAYSPPRILFSRHGSNTQNSSLEGGIPFHVATCEAQNPLCYLLYIVHWVLTDKRDSQKNIPNQLRRTDLEQNPIGRGSADSVLVRAPQHVDAPRIHFFSPTTAPLGTISVIWNFPTHRDTALPTCTDGLSYDKSFSRDVSHKSGDFSRYVNILPEL</sequence>
<feature type="signal peptide" evidence="1">
    <location>
        <begin position="1"/>
        <end position="20"/>
    </location>
</feature>
<keyword evidence="1" id="KW-0732">Signal</keyword>
<dbReference type="AlphaFoldDB" id="A0AAD7ILZ6"/>
<comment type="caution">
    <text evidence="3">The sequence shown here is derived from an EMBL/GenBank/DDBJ whole genome shotgun (WGS) entry which is preliminary data.</text>
</comment>
<proteinExistence type="predicted"/>
<feature type="domain" description="Peptidase S53 activation" evidence="2">
    <location>
        <begin position="31"/>
        <end position="164"/>
    </location>
</feature>
<dbReference type="InterPro" id="IPR015366">
    <property type="entry name" value="S53_propep"/>
</dbReference>
<evidence type="ECO:0000313" key="3">
    <source>
        <dbReference type="EMBL" id="KAJ7744791.1"/>
    </source>
</evidence>
<accession>A0AAD7ILZ6</accession>
<evidence type="ECO:0000259" key="2">
    <source>
        <dbReference type="SMART" id="SM00944"/>
    </source>
</evidence>
<evidence type="ECO:0000256" key="1">
    <source>
        <dbReference type="SAM" id="SignalP"/>
    </source>
</evidence>
<protein>
    <recommendedName>
        <fullName evidence="2">Peptidase S53 activation domain-containing protein</fullName>
    </recommendedName>
</protein>
<dbReference type="Proteomes" id="UP001215280">
    <property type="component" value="Unassembled WGS sequence"/>
</dbReference>
<dbReference type="EMBL" id="JARJLG010000106">
    <property type="protein sequence ID" value="KAJ7744791.1"/>
    <property type="molecule type" value="Genomic_DNA"/>
</dbReference>
<dbReference type="GO" id="GO:0008236">
    <property type="term" value="F:serine-type peptidase activity"/>
    <property type="evidence" value="ECO:0007669"/>
    <property type="project" value="InterPro"/>
</dbReference>
<organism evidence="3 4">
    <name type="scientific">Mycena maculata</name>
    <dbReference type="NCBI Taxonomy" id="230809"/>
    <lineage>
        <taxon>Eukaryota</taxon>
        <taxon>Fungi</taxon>
        <taxon>Dikarya</taxon>
        <taxon>Basidiomycota</taxon>
        <taxon>Agaricomycotina</taxon>
        <taxon>Agaricomycetes</taxon>
        <taxon>Agaricomycetidae</taxon>
        <taxon>Agaricales</taxon>
        <taxon>Marasmiineae</taxon>
        <taxon>Mycenaceae</taxon>
        <taxon>Mycena</taxon>
    </lineage>
</organism>
<dbReference type="Pfam" id="PF09286">
    <property type="entry name" value="Pro-kuma_activ"/>
    <property type="match status" value="1"/>
</dbReference>
<feature type="chain" id="PRO_5041968503" description="Peptidase S53 activation domain-containing protein" evidence="1">
    <location>
        <begin position="21"/>
        <end position="300"/>
    </location>
</feature>
<evidence type="ECO:0000313" key="4">
    <source>
        <dbReference type="Proteomes" id="UP001215280"/>
    </source>
</evidence>
<dbReference type="SUPFAM" id="SSF54897">
    <property type="entry name" value="Protease propeptides/inhibitors"/>
    <property type="match status" value="1"/>
</dbReference>
<gene>
    <name evidence="3" type="ORF">DFH07DRAFT_834292</name>
</gene>
<keyword evidence="4" id="KW-1185">Reference proteome</keyword>